<dbReference type="PROSITE" id="PS51296">
    <property type="entry name" value="RIESKE"/>
    <property type="match status" value="1"/>
</dbReference>
<keyword evidence="4" id="KW-0479">Metal-binding</keyword>
<evidence type="ECO:0000313" key="10">
    <source>
        <dbReference type="EMBL" id="WVT07967.1"/>
    </source>
</evidence>
<dbReference type="PRINTS" id="PR00411">
    <property type="entry name" value="PNDRDTASEI"/>
</dbReference>
<dbReference type="Gene3D" id="2.102.10.10">
    <property type="entry name" value="Rieske [2Fe-2S] iron-sulphur domain"/>
    <property type="match status" value="1"/>
</dbReference>
<name>A0ABZ2BKI5_9HYPH</name>
<dbReference type="InterPro" id="IPR028202">
    <property type="entry name" value="Reductase_C"/>
</dbReference>
<comment type="cofactor">
    <cofactor evidence="1">
        <name>FAD</name>
        <dbReference type="ChEBI" id="CHEBI:57692"/>
    </cofactor>
</comment>
<evidence type="ECO:0000256" key="8">
    <source>
        <dbReference type="ARBA" id="ARBA00023014"/>
    </source>
</evidence>
<evidence type="ECO:0000256" key="3">
    <source>
        <dbReference type="ARBA" id="ARBA00022714"/>
    </source>
</evidence>
<keyword evidence="7" id="KW-0408">Iron</keyword>
<dbReference type="SUPFAM" id="SSF55424">
    <property type="entry name" value="FAD/NAD-linked reductases, dimerisation (C-terminal) domain"/>
    <property type="match status" value="1"/>
</dbReference>
<gene>
    <name evidence="10" type="ORF">RB548_27800</name>
</gene>
<evidence type="ECO:0000256" key="2">
    <source>
        <dbReference type="ARBA" id="ARBA00022630"/>
    </source>
</evidence>
<dbReference type="InterPro" id="IPR036188">
    <property type="entry name" value="FAD/NAD-bd_sf"/>
</dbReference>
<dbReference type="EMBL" id="CP133152">
    <property type="protein sequence ID" value="WVT07967.1"/>
    <property type="molecule type" value="Genomic_DNA"/>
</dbReference>
<evidence type="ECO:0000256" key="7">
    <source>
        <dbReference type="ARBA" id="ARBA00023004"/>
    </source>
</evidence>
<dbReference type="InterPro" id="IPR023753">
    <property type="entry name" value="FAD/NAD-binding_dom"/>
</dbReference>
<feature type="domain" description="Rieske" evidence="9">
    <location>
        <begin position="14"/>
        <end position="109"/>
    </location>
</feature>
<dbReference type="RefSeq" id="WP_331376975.1">
    <property type="nucleotide sequence ID" value="NZ_CP133152.1"/>
</dbReference>
<reference evidence="10" key="1">
    <citation type="submission" date="2023-08" db="EMBL/GenBank/DDBJ databases">
        <title>Complete genome sequence of Sinorhizobium chiapanecum ITTG S70 isolated from Acaciella angustissima nodules in Chiapas-Mexico.</title>
        <authorList>
            <person name="Rincon-Rosales R."/>
            <person name="Rogel M.A."/>
            <person name="Rincon-Medina C.I."/>
            <person name="Guerrero G."/>
            <person name="Manzano-Gomez L.A."/>
            <person name="Lopez-Lopez A."/>
            <person name="Rincon Molina F.A."/>
            <person name="Martinez-Romero E."/>
        </authorList>
    </citation>
    <scope>NUCLEOTIDE SEQUENCE</scope>
    <source>
        <strain evidence="10">ITTG S70</strain>
        <plasmid evidence="10">pSchITTGS70d</plasmid>
    </source>
</reference>
<keyword evidence="5" id="KW-0274">FAD</keyword>
<evidence type="ECO:0000256" key="4">
    <source>
        <dbReference type="ARBA" id="ARBA00022723"/>
    </source>
</evidence>
<evidence type="ECO:0000256" key="6">
    <source>
        <dbReference type="ARBA" id="ARBA00023002"/>
    </source>
</evidence>
<sequence>MAGNHSDPSGPDLALGIALADLPDGGKLVGHRDGEPVLLVRRGEEIFAVSAACSHYGGPLVDGLVADDSVRCPWHHACFDLRTGEALRAPALSPLACWPVEQRDERIFVGEKRKKPSPAPRESDAEVSPERIVIVGGGAAGFAAAERLRREQYQGDIVMISDDEALPVDRPNLSKDYLAGKAPEDWIPLRKEGFYARNGIDLRLGTKVAGIDVRASEVVIADGARVAFDKLLLATGAEPVRLTIPGADQPHVHTLRSLADSRRIIAQTSAARHAVVLGASFIGLEVAAALRTRGVDVHVVAPEKRPMERVLGPQMGDFIRALHEENGVVFYLEDTAASIGASEVLLSSGSALAADMVVAGIGVRPRVDLAERAGLATDRGVLVDGYLETSVPGIYAAGDIARWPDPHSGENIRVEHWVVAQRQGAAAALNMLGRRKKFTDVPFFWSQHYDIPINYVGHAEGWDAIEVEGDVAARDCVLRFKRGGRVLAVATIFRDTESLEAELAMEQSEAQSLPLSSGITESG</sequence>
<dbReference type="SUPFAM" id="SSF51905">
    <property type="entry name" value="FAD/NAD(P)-binding domain"/>
    <property type="match status" value="2"/>
</dbReference>
<evidence type="ECO:0000256" key="1">
    <source>
        <dbReference type="ARBA" id="ARBA00001974"/>
    </source>
</evidence>
<geneLocation type="plasmid" evidence="10 11">
    <name>pSchITTGS70d</name>
</geneLocation>
<dbReference type="Gene3D" id="3.50.50.60">
    <property type="entry name" value="FAD/NAD(P)-binding domain"/>
    <property type="match status" value="2"/>
</dbReference>
<dbReference type="PANTHER" id="PTHR43557">
    <property type="entry name" value="APOPTOSIS-INDUCING FACTOR 1"/>
    <property type="match status" value="1"/>
</dbReference>
<keyword evidence="11" id="KW-1185">Reference proteome</keyword>
<evidence type="ECO:0000313" key="11">
    <source>
        <dbReference type="Proteomes" id="UP001432360"/>
    </source>
</evidence>
<organism evidence="10 11">
    <name type="scientific">Sinorhizobium chiapasense</name>
    <dbReference type="NCBI Taxonomy" id="501572"/>
    <lineage>
        <taxon>Bacteria</taxon>
        <taxon>Pseudomonadati</taxon>
        <taxon>Pseudomonadota</taxon>
        <taxon>Alphaproteobacteria</taxon>
        <taxon>Hyphomicrobiales</taxon>
        <taxon>Rhizobiaceae</taxon>
        <taxon>Sinorhizobium/Ensifer group</taxon>
        <taxon>Sinorhizobium</taxon>
    </lineage>
</organism>
<keyword evidence="2" id="KW-0285">Flavoprotein</keyword>
<dbReference type="CDD" id="cd03478">
    <property type="entry name" value="Rieske_AIFL_N"/>
    <property type="match status" value="1"/>
</dbReference>
<keyword evidence="8" id="KW-0411">Iron-sulfur</keyword>
<evidence type="ECO:0000259" key="9">
    <source>
        <dbReference type="PROSITE" id="PS51296"/>
    </source>
</evidence>
<dbReference type="InterPro" id="IPR036922">
    <property type="entry name" value="Rieske_2Fe-2S_sf"/>
</dbReference>
<dbReference type="Pfam" id="PF14759">
    <property type="entry name" value="Reductase_C"/>
    <property type="match status" value="1"/>
</dbReference>
<dbReference type="PANTHER" id="PTHR43557:SF2">
    <property type="entry name" value="RIESKE DOMAIN-CONTAINING PROTEIN-RELATED"/>
    <property type="match status" value="1"/>
</dbReference>
<accession>A0ABZ2BKI5</accession>
<keyword evidence="3" id="KW-0001">2Fe-2S</keyword>
<dbReference type="PRINTS" id="PR00368">
    <property type="entry name" value="FADPNR"/>
</dbReference>
<dbReference type="Gene3D" id="3.30.390.30">
    <property type="match status" value="1"/>
</dbReference>
<keyword evidence="10" id="KW-0614">Plasmid</keyword>
<proteinExistence type="predicted"/>
<dbReference type="InterPro" id="IPR050446">
    <property type="entry name" value="FAD-oxidoreductase/Apoptosis"/>
</dbReference>
<protein>
    <submittedName>
        <fullName evidence="10">FAD-dependent oxidoreductase</fullName>
    </submittedName>
</protein>
<dbReference type="InterPro" id="IPR017941">
    <property type="entry name" value="Rieske_2Fe-2S"/>
</dbReference>
<dbReference type="InterPro" id="IPR016156">
    <property type="entry name" value="FAD/NAD-linked_Rdtase_dimer_sf"/>
</dbReference>
<dbReference type="Proteomes" id="UP001432360">
    <property type="component" value="Plasmid pSchITTGS70d"/>
</dbReference>
<keyword evidence="6" id="KW-0560">Oxidoreductase</keyword>
<evidence type="ECO:0000256" key="5">
    <source>
        <dbReference type="ARBA" id="ARBA00022827"/>
    </source>
</evidence>
<dbReference type="Pfam" id="PF07992">
    <property type="entry name" value="Pyr_redox_2"/>
    <property type="match status" value="1"/>
</dbReference>
<dbReference type="SUPFAM" id="SSF50022">
    <property type="entry name" value="ISP domain"/>
    <property type="match status" value="1"/>
</dbReference>
<dbReference type="Pfam" id="PF00355">
    <property type="entry name" value="Rieske"/>
    <property type="match status" value="1"/>
</dbReference>